<sequence length="98" mass="10495">MSSSVNSTTTTENTFSSSPRQTVMSAPLHSSSLSMRNENENNNINNTILTDETVLAAQEMVLHRHDTDASASSQASDSSDMTMATMASNFFGSAILVM</sequence>
<dbReference type="Proteomes" id="UP000693970">
    <property type="component" value="Unassembled WGS sequence"/>
</dbReference>
<dbReference type="AlphaFoldDB" id="A0A9K3KR93"/>
<dbReference type="EMBL" id="JAGRRH010000020">
    <property type="protein sequence ID" value="KAG7348410.1"/>
    <property type="molecule type" value="Genomic_DNA"/>
</dbReference>
<reference evidence="2" key="2">
    <citation type="submission" date="2021-04" db="EMBL/GenBank/DDBJ databases">
        <authorList>
            <person name="Podell S."/>
        </authorList>
    </citation>
    <scope>NUCLEOTIDE SEQUENCE</scope>
    <source>
        <strain evidence="2">Hildebrandi</strain>
    </source>
</reference>
<evidence type="ECO:0000256" key="1">
    <source>
        <dbReference type="SAM" id="MobiDB-lite"/>
    </source>
</evidence>
<evidence type="ECO:0000313" key="2">
    <source>
        <dbReference type="EMBL" id="KAG7348410.1"/>
    </source>
</evidence>
<proteinExistence type="predicted"/>
<evidence type="ECO:0000313" key="3">
    <source>
        <dbReference type="Proteomes" id="UP000693970"/>
    </source>
</evidence>
<feature type="compositionally biased region" description="Low complexity" evidence="1">
    <location>
        <begin position="1"/>
        <end position="18"/>
    </location>
</feature>
<accession>A0A9K3KR93</accession>
<name>A0A9K3KR93_9STRA</name>
<feature type="compositionally biased region" description="Polar residues" evidence="1">
    <location>
        <begin position="19"/>
        <end position="36"/>
    </location>
</feature>
<keyword evidence="3" id="KW-1185">Reference proteome</keyword>
<feature type="region of interest" description="Disordered" evidence="1">
    <location>
        <begin position="1"/>
        <end position="43"/>
    </location>
</feature>
<gene>
    <name evidence="2" type="ORF">IV203_017115</name>
</gene>
<reference evidence="2" key="1">
    <citation type="journal article" date="2021" name="Sci. Rep.">
        <title>Diploid genomic architecture of Nitzschia inconspicua, an elite biomass production diatom.</title>
        <authorList>
            <person name="Oliver A."/>
            <person name="Podell S."/>
            <person name="Pinowska A."/>
            <person name="Traller J.C."/>
            <person name="Smith S.R."/>
            <person name="McClure R."/>
            <person name="Beliaev A."/>
            <person name="Bohutskyi P."/>
            <person name="Hill E.A."/>
            <person name="Rabines A."/>
            <person name="Zheng H."/>
            <person name="Allen L.Z."/>
            <person name="Kuo A."/>
            <person name="Grigoriev I.V."/>
            <person name="Allen A.E."/>
            <person name="Hazlebeck D."/>
            <person name="Allen E.E."/>
        </authorList>
    </citation>
    <scope>NUCLEOTIDE SEQUENCE</scope>
    <source>
        <strain evidence="2">Hildebrandi</strain>
    </source>
</reference>
<protein>
    <submittedName>
        <fullName evidence="2">Uncharacterized protein</fullName>
    </submittedName>
</protein>
<organism evidence="2 3">
    <name type="scientific">Nitzschia inconspicua</name>
    <dbReference type="NCBI Taxonomy" id="303405"/>
    <lineage>
        <taxon>Eukaryota</taxon>
        <taxon>Sar</taxon>
        <taxon>Stramenopiles</taxon>
        <taxon>Ochrophyta</taxon>
        <taxon>Bacillariophyta</taxon>
        <taxon>Bacillariophyceae</taxon>
        <taxon>Bacillariophycidae</taxon>
        <taxon>Bacillariales</taxon>
        <taxon>Bacillariaceae</taxon>
        <taxon>Nitzschia</taxon>
    </lineage>
</organism>
<comment type="caution">
    <text evidence="2">The sequence shown here is derived from an EMBL/GenBank/DDBJ whole genome shotgun (WGS) entry which is preliminary data.</text>
</comment>